<evidence type="ECO:0000256" key="5">
    <source>
        <dbReference type="ARBA" id="ARBA00023242"/>
    </source>
</evidence>
<evidence type="ECO:0000256" key="1">
    <source>
        <dbReference type="ARBA" id="ARBA00004123"/>
    </source>
</evidence>
<feature type="compositionally biased region" description="Basic and acidic residues" evidence="7">
    <location>
        <begin position="18"/>
        <end position="29"/>
    </location>
</feature>
<keyword evidence="3 6" id="KW-0863">Zinc-finger</keyword>
<dbReference type="PROSITE" id="PS00344">
    <property type="entry name" value="GATA_ZN_FINGER_1"/>
    <property type="match status" value="1"/>
</dbReference>
<feature type="compositionally biased region" description="Polar residues" evidence="7">
    <location>
        <begin position="135"/>
        <end position="154"/>
    </location>
</feature>
<dbReference type="CDD" id="cd00202">
    <property type="entry name" value="ZnF_GATA"/>
    <property type="match status" value="1"/>
</dbReference>
<evidence type="ECO:0000256" key="4">
    <source>
        <dbReference type="ARBA" id="ARBA00022833"/>
    </source>
</evidence>
<feature type="compositionally biased region" description="Polar residues" evidence="7">
    <location>
        <begin position="31"/>
        <end position="45"/>
    </location>
</feature>
<evidence type="ECO:0000313" key="9">
    <source>
        <dbReference type="EMBL" id="WAR17160.1"/>
    </source>
</evidence>
<feature type="region of interest" description="Disordered" evidence="7">
    <location>
        <begin position="126"/>
        <end position="155"/>
    </location>
</feature>
<dbReference type="InterPro" id="IPR039355">
    <property type="entry name" value="Transcription_factor_GATA"/>
</dbReference>
<dbReference type="PANTHER" id="PTHR10071">
    <property type="entry name" value="TRANSCRIPTION FACTOR GATA FAMILY MEMBER"/>
    <property type="match status" value="1"/>
</dbReference>
<dbReference type="PROSITE" id="PS50114">
    <property type="entry name" value="GATA_ZN_FINGER_2"/>
    <property type="match status" value="1"/>
</dbReference>
<comment type="subcellular location">
    <subcellularLocation>
        <location evidence="1">Nucleus</location>
    </subcellularLocation>
</comment>
<sequence length="423" mass="45921">MLYKVSEASENQQFVQKQEGDDSYDKIYPKQETTPDISSETSGMFSTSLVPMTSSPSSASPTFQDPQTSNNLGYPGSMYVPGSRSVLPSMQYLGNANQTSSASFWGMQPADLGYSSAAANGGSQLSKPFPFDPTQAPTSPTTRTEGMSYPSTGSIARPNPYPSYMGADISPWSMAIQQGLHRIGSDGQEYFADLEARECVNCGAISTPLWRRDGTGHYLCNACGLYHKMNGGINRPLLKPTQKRLGETSDYQSFYPTHPYMTGMGPWMNNGQFINRGKVNRPLAMKKDGIQTRKRKPKNVKGAGSSSGTTGSVPDNSSAVKTETTEKRSTVSPSTDSHQIRDANISDDAMSARMHHMTPYPVKTDRASPKDPHNSYTSSFLTLTPPKTIGDSLDKDGHYLSAHAQQIYSTNQNSGLNMGIVAT</sequence>
<dbReference type="SUPFAM" id="SSF57716">
    <property type="entry name" value="Glucocorticoid receptor-like (DNA-binding domain)"/>
    <property type="match status" value="1"/>
</dbReference>
<organism evidence="9 10">
    <name type="scientific">Mya arenaria</name>
    <name type="common">Soft-shell clam</name>
    <dbReference type="NCBI Taxonomy" id="6604"/>
    <lineage>
        <taxon>Eukaryota</taxon>
        <taxon>Metazoa</taxon>
        <taxon>Spiralia</taxon>
        <taxon>Lophotrochozoa</taxon>
        <taxon>Mollusca</taxon>
        <taxon>Bivalvia</taxon>
        <taxon>Autobranchia</taxon>
        <taxon>Heteroconchia</taxon>
        <taxon>Euheterodonta</taxon>
        <taxon>Imparidentia</taxon>
        <taxon>Neoheterodontei</taxon>
        <taxon>Myida</taxon>
        <taxon>Myoidea</taxon>
        <taxon>Myidae</taxon>
        <taxon>Mya</taxon>
    </lineage>
</organism>
<evidence type="ECO:0000259" key="8">
    <source>
        <dbReference type="PROSITE" id="PS50114"/>
    </source>
</evidence>
<evidence type="ECO:0000256" key="3">
    <source>
        <dbReference type="ARBA" id="ARBA00022771"/>
    </source>
</evidence>
<dbReference type="Pfam" id="PF00320">
    <property type="entry name" value="GATA"/>
    <property type="match status" value="1"/>
</dbReference>
<feature type="region of interest" description="Disordered" evidence="7">
    <location>
        <begin position="281"/>
        <end position="342"/>
    </location>
</feature>
<name>A0ABY7F4T0_MYAAR</name>
<evidence type="ECO:0000256" key="7">
    <source>
        <dbReference type="SAM" id="MobiDB-lite"/>
    </source>
</evidence>
<dbReference type="PRINTS" id="PR00619">
    <property type="entry name" value="GATAZNFINGER"/>
</dbReference>
<dbReference type="EMBL" id="CP111021">
    <property type="protein sequence ID" value="WAR17160.1"/>
    <property type="molecule type" value="Genomic_DNA"/>
</dbReference>
<feature type="compositionally biased region" description="Low complexity" evidence="7">
    <location>
        <begin position="302"/>
        <end position="312"/>
    </location>
</feature>
<keyword evidence="2" id="KW-0479">Metal-binding</keyword>
<feature type="domain" description="GATA-type" evidence="8">
    <location>
        <begin position="193"/>
        <end position="249"/>
    </location>
</feature>
<feature type="region of interest" description="Disordered" evidence="7">
    <location>
        <begin position="1"/>
        <end position="69"/>
    </location>
</feature>
<feature type="compositionally biased region" description="Low complexity" evidence="7">
    <location>
        <begin position="46"/>
        <end position="62"/>
    </location>
</feature>
<evidence type="ECO:0000256" key="6">
    <source>
        <dbReference type="PROSITE-ProRule" id="PRU00094"/>
    </source>
</evidence>
<dbReference type="SMART" id="SM00401">
    <property type="entry name" value="ZnF_GATA"/>
    <property type="match status" value="1"/>
</dbReference>
<dbReference type="PANTHER" id="PTHR10071:SF337">
    <property type="entry name" value="GATA-BINDING FACTOR A"/>
    <property type="match status" value="1"/>
</dbReference>
<keyword evidence="10" id="KW-1185">Reference proteome</keyword>
<dbReference type="InterPro" id="IPR000679">
    <property type="entry name" value="Znf_GATA"/>
</dbReference>
<evidence type="ECO:0000313" key="10">
    <source>
        <dbReference type="Proteomes" id="UP001164746"/>
    </source>
</evidence>
<keyword evidence="5" id="KW-0539">Nucleus</keyword>
<dbReference type="InterPro" id="IPR013088">
    <property type="entry name" value="Znf_NHR/GATA"/>
</dbReference>
<proteinExistence type="predicted"/>
<gene>
    <name evidence="9" type="ORF">MAR_031754</name>
</gene>
<protein>
    <submittedName>
        <fullName evidence="9">GATA4-like protein</fullName>
    </submittedName>
</protein>
<accession>A0ABY7F4T0</accession>
<dbReference type="Gene3D" id="3.30.50.10">
    <property type="entry name" value="Erythroid Transcription Factor GATA-1, subunit A"/>
    <property type="match status" value="1"/>
</dbReference>
<keyword evidence="4" id="KW-0862">Zinc</keyword>
<dbReference type="Proteomes" id="UP001164746">
    <property type="component" value="Chromosome 10"/>
</dbReference>
<feature type="compositionally biased region" description="Basic and acidic residues" evidence="7">
    <location>
        <begin position="363"/>
        <end position="373"/>
    </location>
</feature>
<feature type="compositionally biased region" description="Polar residues" evidence="7">
    <location>
        <begin position="313"/>
        <end position="322"/>
    </location>
</feature>
<reference evidence="9" key="1">
    <citation type="submission" date="2022-11" db="EMBL/GenBank/DDBJ databases">
        <title>Centuries of genome instability and evolution in soft-shell clam transmissible cancer (bioRxiv).</title>
        <authorList>
            <person name="Hart S.F.M."/>
            <person name="Yonemitsu M.A."/>
            <person name="Giersch R.M."/>
            <person name="Beal B.F."/>
            <person name="Arriagada G."/>
            <person name="Davis B.W."/>
            <person name="Ostrander E.A."/>
            <person name="Goff S.P."/>
            <person name="Metzger M.J."/>
        </authorList>
    </citation>
    <scope>NUCLEOTIDE SEQUENCE</scope>
    <source>
        <strain evidence="9">MELC-2E11</strain>
        <tissue evidence="9">Siphon/mantle</tissue>
    </source>
</reference>
<evidence type="ECO:0000256" key="2">
    <source>
        <dbReference type="ARBA" id="ARBA00022723"/>
    </source>
</evidence>
<feature type="region of interest" description="Disordered" evidence="7">
    <location>
        <begin position="360"/>
        <end position="379"/>
    </location>
</feature>